<comment type="caution">
    <text evidence="2">The sequence shown here is derived from an EMBL/GenBank/DDBJ whole genome shotgun (WGS) entry which is preliminary data.</text>
</comment>
<sequence length="151" mass="16691">MKKEERNPDFLPPAHSNPETHSRVCGRTGTGGVGPGAIWPLSAFNAKSSNHAHKKVLSRKANTWARGCRPAATCEIVPAVGPPLPCWDPIVRGLFIAPPPMKKKSLRHPHGKYHLPDVQRVPYAFSPSLPGFHSFVGIIKVIFFLPYPHFY</sequence>
<dbReference type="AlphaFoldDB" id="A0AAV4RCM1"/>
<dbReference type="EMBL" id="BPLQ01005872">
    <property type="protein sequence ID" value="GIY18212.1"/>
    <property type="molecule type" value="Genomic_DNA"/>
</dbReference>
<reference evidence="2 3" key="1">
    <citation type="submission" date="2021-06" db="EMBL/GenBank/DDBJ databases">
        <title>Caerostris darwini draft genome.</title>
        <authorList>
            <person name="Kono N."/>
            <person name="Arakawa K."/>
        </authorList>
    </citation>
    <scope>NUCLEOTIDE SEQUENCE [LARGE SCALE GENOMIC DNA]</scope>
</reference>
<protein>
    <submittedName>
        <fullName evidence="2">Uncharacterized protein</fullName>
    </submittedName>
</protein>
<accession>A0AAV4RCM1</accession>
<feature type="region of interest" description="Disordered" evidence="1">
    <location>
        <begin position="1"/>
        <end position="29"/>
    </location>
</feature>
<evidence type="ECO:0000313" key="2">
    <source>
        <dbReference type="EMBL" id="GIY18212.1"/>
    </source>
</evidence>
<name>A0AAV4RCM1_9ARAC</name>
<keyword evidence="3" id="KW-1185">Reference proteome</keyword>
<evidence type="ECO:0000256" key="1">
    <source>
        <dbReference type="SAM" id="MobiDB-lite"/>
    </source>
</evidence>
<dbReference type="Proteomes" id="UP001054837">
    <property type="component" value="Unassembled WGS sequence"/>
</dbReference>
<gene>
    <name evidence="2" type="ORF">CDAR_40431</name>
</gene>
<proteinExistence type="predicted"/>
<organism evidence="2 3">
    <name type="scientific">Caerostris darwini</name>
    <dbReference type="NCBI Taxonomy" id="1538125"/>
    <lineage>
        <taxon>Eukaryota</taxon>
        <taxon>Metazoa</taxon>
        <taxon>Ecdysozoa</taxon>
        <taxon>Arthropoda</taxon>
        <taxon>Chelicerata</taxon>
        <taxon>Arachnida</taxon>
        <taxon>Araneae</taxon>
        <taxon>Araneomorphae</taxon>
        <taxon>Entelegynae</taxon>
        <taxon>Araneoidea</taxon>
        <taxon>Araneidae</taxon>
        <taxon>Caerostris</taxon>
    </lineage>
</organism>
<evidence type="ECO:0000313" key="3">
    <source>
        <dbReference type="Proteomes" id="UP001054837"/>
    </source>
</evidence>